<dbReference type="InterPro" id="IPR051202">
    <property type="entry name" value="Peptidase_C40"/>
</dbReference>
<evidence type="ECO:0000259" key="6">
    <source>
        <dbReference type="PROSITE" id="PS51935"/>
    </source>
</evidence>
<dbReference type="PANTHER" id="PTHR47053:SF1">
    <property type="entry name" value="MUREIN DD-ENDOPEPTIDASE MEPH-RELATED"/>
    <property type="match status" value="1"/>
</dbReference>
<proteinExistence type="inferred from homology"/>
<feature type="region of interest" description="Disordered" evidence="5">
    <location>
        <begin position="103"/>
        <end position="157"/>
    </location>
</feature>
<accession>A0ABU7Z4C8</accession>
<evidence type="ECO:0000313" key="7">
    <source>
        <dbReference type="EMBL" id="MEG3614340.1"/>
    </source>
</evidence>
<gene>
    <name evidence="7" type="ORF">V5O49_04295</name>
</gene>
<feature type="domain" description="NlpC/P60" evidence="6">
    <location>
        <begin position="159"/>
        <end position="270"/>
    </location>
</feature>
<evidence type="ECO:0000313" key="8">
    <source>
        <dbReference type="Proteomes" id="UP001310387"/>
    </source>
</evidence>
<keyword evidence="4" id="KW-0788">Thiol protease</keyword>
<feature type="region of interest" description="Disordered" evidence="5">
    <location>
        <begin position="1"/>
        <end position="22"/>
    </location>
</feature>
<keyword evidence="3" id="KW-0378">Hydrolase</keyword>
<feature type="compositionally biased region" description="Low complexity" evidence="5">
    <location>
        <begin position="132"/>
        <end position="157"/>
    </location>
</feature>
<reference evidence="7" key="2">
    <citation type="submission" date="2024-02" db="EMBL/GenBank/DDBJ databases">
        <authorList>
            <person name="Prathaban M."/>
            <person name="Mythili R."/>
            <person name="Sharmila Devi N."/>
            <person name="Sobanaa M."/>
            <person name="Prathiviraj R."/>
            <person name="Selvin J."/>
        </authorList>
    </citation>
    <scope>NUCLEOTIDE SEQUENCE</scope>
    <source>
        <strain evidence="7">MP1014</strain>
    </source>
</reference>
<organism evidence="7 8">
    <name type="scientific">Isoptericola haloaureus</name>
    <dbReference type="NCBI Taxonomy" id="1542902"/>
    <lineage>
        <taxon>Bacteria</taxon>
        <taxon>Bacillati</taxon>
        <taxon>Actinomycetota</taxon>
        <taxon>Actinomycetes</taxon>
        <taxon>Micrococcales</taxon>
        <taxon>Promicromonosporaceae</taxon>
        <taxon>Isoptericola</taxon>
    </lineage>
</organism>
<dbReference type="Gene3D" id="3.90.1720.10">
    <property type="entry name" value="endopeptidase domain like (from Nostoc punctiforme)"/>
    <property type="match status" value="1"/>
</dbReference>
<dbReference type="InterPro" id="IPR038765">
    <property type="entry name" value="Papain-like_cys_pep_sf"/>
</dbReference>
<dbReference type="PANTHER" id="PTHR47053">
    <property type="entry name" value="MUREIN DD-ENDOPEPTIDASE MEPH-RELATED"/>
    <property type="match status" value="1"/>
</dbReference>
<feature type="compositionally biased region" description="Basic and acidic residues" evidence="5">
    <location>
        <begin position="103"/>
        <end position="119"/>
    </location>
</feature>
<evidence type="ECO:0000256" key="5">
    <source>
        <dbReference type="SAM" id="MobiDB-lite"/>
    </source>
</evidence>
<comment type="similarity">
    <text evidence="1">Belongs to the peptidase C40 family.</text>
</comment>
<protein>
    <submittedName>
        <fullName evidence="7">C40 family peptidase</fullName>
    </submittedName>
</protein>
<name>A0ABU7Z4C8_9MICO</name>
<dbReference type="EMBL" id="JBAGLP010000110">
    <property type="protein sequence ID" value="MEG3614340.1"/>
    <property type="molecule type" value="Genomic_DNA"/>
</dbReference>
<dbReference type="Pfam" id="PF00877">
    <property type="entry name" value="NLPC_P60"/>
    <property type="match status" value="1"/>
</dbReference>
<evidence type="ECO:0000256" key="2">
    <source>
        <dbReference type="ARBA" id="ARBA00022670"/>
    </source>
</evidence>
<dbReference type="RefSeq" id="WP_332901145.1">
    <property type="nucleotide sequence ID" value="NZ_JBAGLP010000110.1"/>
</dbReference>
<dbReference type="SUPFAM" id="SSF54001">
    <property type="entry name" value="Cysteine proteinases"/>
    <property type="match status" value="1"/>
</dbReference>
<reference evidence="7" key="1">
    <citation type="journal article" date="2024" name="Antonie Van Leeuwenhoek">
        <title>Isoptericola haloaureus sp. nov., a dimorphic actinobacterium isolated from mangrove sediments of southeast India, implicating biosaline agricultural significance through nitrogen fixation and salt tolerance genes.</title>
        <authorList>
            <person name="Prathaban M."/>
            <person name="Prathiviraj R."/>
            <person name="Ravichandran M."/>
            <person name="Natarajan S.D."/>
            <person name="Sobanaa M."/>
            <person name="Hari Krishna Kumar S."/>
            <person name="Chandrasekar V."/>
            <person name="Selvin J."/>
        </authorList>
    </citation>
    <scope>NUCLEOTIDE SEQUENCE</scope>
    <source>
        <strain evidence="7">MP1014</strain>
    </source>
</reference>
<keyword evidence="2" id="KW-0645">Protease</keyword>
<feature type="compositionally biased region" description="Basic residues" evidence="5">
    <location>
        <begin position="1"/>
        <end position="14"/>
    </location>
</feature>
<comment type="caution">
    <text evidence="7">The sequence shown here is derived from an EMBL/GenBank/DDBJ whole genome shotgun (WGS) entry which is preliminary data.</text>
</comment>
<sequence length="270" mass="27550">MTARSMRGKHRAARRPMMAAPSAAAGRRAAVVATAGGLLVSTIGGATAAHAAPVDSDAAKKLSTVDLGALTDQAKQALEAAPVVTVDAEAKVTVERVTPKIAEKADIKAAPEPEPEPVRETTPSRSGERESVSTSSSSSSTSSSSTTESSSSASSVPASAVGSSVISVASRYVGVPYVSGGTTPSGFDCSGFTQYVFAQVGISLPRSSSDQRYAGTVVSRAAAQPGDLIWSPGHIAIYAGGNTQIDSPRPGKTVQFRNIWQSNPTFIRVG</sequence>
<dbReference type="InterPro" id="IPR000064">
    <property type="entry name" value="NLP_P60_dom"/>
</dbReference>
<dbReference type="PROSITE" id="PS51935">
    <property type="entry name" value="NLPC_P60"/>
    <property type="match status" value="1"/>
</dbReference>
<evidence type="ECO:0000256" key="3">
    <source>
        <dbReference type="ARBA" id="ARBA00022801"/>
    </source>
</evidence>
<dbReference type="Proteomes" id="UP001310387">
    <property type="component" value="Unassembled WGS sequence"/>
</dbReference>
<evidence type="ECO:0000256" key="1">
    <source>
        <dbReference type="ARBA" id="ARBA00007074"/>
    </source>
</evidence>
<evidence type="ECO:0000256" key="4">
    <source>
        <dbReference type="ARBA" id="ARBA00022807"/>
    </source>
</evidence>
<keyword evidence="8" id="KW-1185">Reference proteome</keyword>